<dbReference type="PANTHER" id="PTHR30386">
    <property type="entry name" value="MEMBRANE FUSION SUBUNIT OF EMRAB-TOLC MULTIDRUG EFFLUX PUMP"/>
    <property type="match status" value="1"/>
</dbReference>
<evidence type="ECO:0000256" key="5">
    <source>
        <dbReference type="ARBA" id="ARBA00022519"/>
    </source>
</evidence>
<dbReference type="OrthoDB" id="9810980at2"/>
<dbReference type="InterPro" id="IPR058781">
    <property type="entry name" value="HH_AprE-like"/>
</dbReference>
<keyword evidence="6 9" id="KW-0812">Transmembrane</keyword>
<dbReference type="InterPro" id="IPR058982">
    <property type="entry name" value="Beta-barrel_AprE"/>
</dbReference>
<organism evidence="13 14">
    <name type="scientific">Palleronia caenipelagi</name>
    <dbReference type="NCBI Taxonomy" id="2489174"/>
    <lineage>
        <taxon>Bacteria</taxon>
        <taxon>Pseudomonadati</taxon>
        <taxon>Pseudomonadota</taxon>
        <taxon>Alphaproteobacteria</taxon>
        <taxon>Rhodobacterales</taxon>
        <taxon>Roseobacteraceae</taxon>
        <taxon>Palleronia</taxon>
    </lineage>
</organism>
<feature type="coiled-coil region" evidence="10">
    <location>
        <begin position="221"/>
        <end position="284"/>
    </location>
</feature>
<name>A0A547Q8A6_9RHOB</name>
<evidence type="ECO:0000259" key="12">
    <source>
        <dbReference type="Pfam" id="PF26002"/>
    </source>
</evidence>
<dbReference type="PANTHER" id="PTHR30386:SF17">
    <property type="entry name" value="ALKALINE PROTEASE SECRETION PROTEIN APRE"/>
    <property type="match status" value="1"/>
</dbReference>
<gene>
    <name evidence="13" type="ORF">FEV53_04125</name>
</gene>
<evidence type="ECO:0000256" key="2">
    <source>
        <dbReference type="ARBA" id="ARBA00009477"/>
    </source>
</evidence>
<proteinExistence type="inferred from homology"/>
<dbReference type="Pfam" id="PF26002">
    <property type="entry name" value="Beta-barrel_AprE"/>
    <property type="match status" value="1"/>
</dbReference>
<comment type="similarity">
    <text evidence="2 9">Belongs to the membrane fusion protein (MFP) (TC 8.A.1) family.</text>
</comment>
<evidence type="ECO:0000256" key="7">
    <source>
        <dbReference type="ARBA" id="ARBA00022989"/>
    </source>
</evidence>
<dbReference type="GO" id="GO:0005886">
    <property type="term" value="C:plasma membrane"/>
    <property type="evidence" value="ECO:0007669"/>
    <property type="project" value="UniProtKB-SubCell"/>
</dbReference>
<evidence type="ECO:0000256" key="10">
    <source>
        <dbReference type="SAM" id="Coils"/>
    </source>
</evidence>
<dbReference type="EMBL" id="VFSV01000005">
    <property type="protein sequence ID" value="TRD22610.1"/>
    <property type="molecule type" value="Genomic_DNA"/>
</dbReference>
<dbReference type="RefSeq" id="WP_142833554.1">
    <property type="nucleotide sequence ID" value="NZ_VFSV01000005.1"/>
</dbReference>
<dbReference type="NCBIfam" id="TIGR01843">
    <property type="entry name" value="type_I_hlyD"/>
    <property type="match status" value="1"/>
</dbReference>
<dbReference type="PRINTS" id="PR01490">
    <property type="entry name" value="RTXTOXIND"/>
</dbReference>
<evidence type="ECO:0000256" key="4">
    <source>
        <dbReference type="ARBA" id="ARBA00022475"/>
    </source>
</evidence>
<dbReference type="InterPro" id="IPR010129">
    <property type="entry name" value="T1SS_HlyD"/>
</dbReference>
<keyword evidence="14" id="KW-1185">Reference proteome</keyword>
<evidence type="ECO:0000256" key="3">
    <source>
        <dbReference type="ARBA" id="ARBA00022448"/>
    </source>
</evidence>
<dbReference type="Gene3D" id="2.40.30.170">
    <property type="match status" value="1"/>
</dbReference>
<sequence>MSEKKSSEKRLWPVTFPLSVGLLTLVVLVGGFGGWATFTEISGAVVVSGQIEVDQNRQIVQHPDGGIVEALKVTEGDRVEKGQTLIVLDTKLLTNRINAADAQLVEIRARRARFEAERDNSEAPGFPEDLLERAEEDPDVEDLVRGQQRLFEARLETATKTLQQLGNRRTQISRQIEGIDAQRDALALQVEFINEEMADQQQLLERGLAQSSRVLALQREAARLQGQIGELIAARAEAEERIFETENQELVYTVQRREDAITALRDIRVRETELSEELDGLLEQRSRTEIVAPVAGVVIDLTVFGEQAVVQAAEPVMYIVPQDRPLVIQTQVPPIHVDQVNVGQTAQLRFPSFDTRTTPELQGEVIQVSADSFVDETSRASFYRAKVVLSPGEIEKLPEGLTLIPGMPVDAYLTTADRSPLAYLTKPLTEYFSKAFREG</sequence>
<protein>
    <recommendedName>
        <fullName evidence="9">Membrane fusion protein (MFP) family protein</fullName>
    </recommendedName>
</protein>
<feature type="domain" description="AprE-like beta-barrel" evidence="12">
    <location>
        <begin position="326"/>
        <end position="415"/>
    </location>
</feature>
<reference evidence="13 14" key="1">
    <citation type="submission" date="2019-06" db="EMBL/GenBank/DDBJ databases">
        <title>Paenimaribius caenipelagi gen. nov., sp. nov., isolated from a tidal flat.</title>
        <authorList>
            <person name="Yoon J.-H."/>
        </authorList>
    </citation>
    <scope>NUCLEOTIDE SEQUENCE [LARGE SCALE GENOMIC DNA]</scope>
    <source>
        <strain evidence="13 14">JBTF-M29</strain>
    </source>
</reference>
<evidence type="ECO:0000259" key="11">
    <source>
        <dbReference type="Pfam" id="PF25994"/>
    </source>
</evidence>
<dbReference type="AlphaFoldDB" id="A0A547Q8A6"/>
<keyword evidence="8 9" id="KW-0472">Membrane</keyword>
<comment type="caution">
    <text evidence="13">The sequence shown here is derived from an EMBL/GenBank/DDBJ whole genome shotgun (WGS) entry which is preliminary data.</text>
</comment>
<dbReference type="Gene3D" id="2.40.50.100">
    <property type="match status" value="1"/>
</dbReference>
<feature type="domain" description="AprE-like long alpha-helical hairpin" evidence="11">
    <location>
        <begin position="98"/>
        <end position="280"/>
    </location>
</feature>
<evidence type="ECO:0000256" key="9">
    <source>
        <dbReference type="RuleBase" id="RU365093"/>
    </source>
</evidence>
<keyword evidence="10" id="KW-0175">Coiled coil</keyword>
<keyword evidence="5 9" id="KW-0997">Cell inner membrane</keyword>
<keyword evidence="4 9" id="KW-1003">Cell membrane</keyword>
<evidence type="ECO:0000256" key="8">
    <source>
        <dbReference type="ARBA" id="ARBA00023136"/>
    </source>
</evidence>
<accession>A0A547Q8A6</accession>
<dbReference type="InterPro" id="IPR050739">
    <property type="entry name" value="MFP"/>
</dbReference>
<dbReference type="GO" id="GO:0015031">
    <property type="term" value="P:protein transport"/>
    <property type="evidence" value="ECO:0007669"/>
    <property type="project" value="InterPro"/>
</dbReference>
<feature type="transmembrane region" description="Helical" evidence="9">
    <location>
        <begin position="12"/>
        <end position="38"/>
    </location>
</feature>
<evidence type="ECO:0000256" key="6">
    <source>
        <dbReference type="ARBA" id="ARBA00022692"/>
    </source>
</evidence>
<evidence type="ECO:0000256" key="1">
    <source>
        <dbReference type="ARBA" id="ARBA00004377"/>
    </source>
</evidence>
<keyword evidence="7 9" id="KW-1133">Transmembrane helix</keyword>
<dbReference type="Pfam" id="PF25994">
    <property type="entry name" value="HH_AprE"/>
    <property type="match status" value="1"/>
</dbReference>
<evidence type="ECO:0000313" key="14">
    <source>
        <dbReference type="Proteomes" id="UP000318590"/>
    </source>
</evidence>
<keyword evidence="3 9" id="KW-0813">Transport</keyword>
<dbReference type="Proteomes" id="UP000318590">
    <property type="component" value="Unassembled WGS sequence"/>
</dbReference>
<evidence type="ECO:0000313" key="13">
    <source>
        <dbReference type="EMBL" id="TRD22610.1"/>
    </source>
</evidence>
<comment type="subcellular location">
    <subcellularLocation>
        <location evidence="1 9">Cell inner membrane</location>
        <topology evidence="1 9">Single-pass membrane protein</topology>
    </subcellularLocation>
</comment>